<organism evidence="5 6">
    <name type="scientific">Sesamum angolense</name>
    <dbReference type="NCBI Taxonomy" id="2727404"/>
    <lineage>
        <taxon>Eukaryota</taxon>
        <taxon>Viridiplantae</taxon>
        <taxon>Streptophyta</taxon>
        <taxon>Embryophyta</taxon>
        <taxon>Tracheophyta</taxon>
        <taxon>Spermatophyta</taxon>
        <taxon>Magnoliopsida</taxon>
        <taxon>eudicotyledons</taxon>
        <taxon>Gunneridae</taxon>
        <taxon>Pentapetalae</taxon>
        <taxon>asterids</taxon>
        <taxon>lamiids</taxon>
        <taxon>Lamiales</taxon>
        <taxon>Pedaliaceae</taxon>
        <taxon>Sesamum</taxon>
    </lineage>
</organism>
<keyword evidence="6" id="KW-1185">Reference proteome</keyword>
<feature type="compositionally biased region" description="Polar residues" evidence="3">
    <location>
        <begin position="601"/>
        <end position="613"/>
    </location>
</feature>
<comment type="subcellular location">
    <subcellularLocation>
        <location evidence="1">Nucleus</location>
    </subcellularLocation>
</comment>
<evidence type="ECO:0000256" key="2">
    <source>
        <dbReference type="ARBA" id="ARBA00023242"/>
    </source>
</evidence>
<evidence type="ECO:0000313" key="5">
    <source>
        <dbReference type="EMBL" id="KAK4381689.1"/>
    </source>
</evidence>
<feature type="region of interest" description="Disordered" evidence="3">
    <location>
        <begin position="946"/>
        <end position="965"/>
    </location>
</feature>
<dbReference type="CDD" id="cd21793">
    <property type="entry name" value="Rad21_Rec8_M_AtSYN1-like"/>
    <property type="match status" value="1"/>
</dbReference>
<feature type="region of interest" description="Disordered" evidence="3">
    <location>
        <begin position="503"/>
        <end position="558"/>
    </location>
</feature>
<evidence type="ECO:0000313" key="6">
    <source>
        <dbReference type="Proteomes" id="UP001289374"/>
    </source>
</evidence>
<name>A0AAE1T4D6_9LAMI</name>
<dbReference type="PANTHER" id="PTHR12585:SF69">
    <property type="entry name" value="FI11703P"/>
    <property type="match status" value="1"/>
</dbReference>
<feature type="region of interest" description="Disordered" evidence="3">
    <location>
        <begin position="655"/>
        <end position="680"/>
    </location>
</feature>
<feature type="region of interest" description="Disordered" evidence="3">
    <location>
        <begin position="599"/>
        <end position="625"/>
    </location>
</feature>
<feature type="domain" description="Rad21/Rec8-like protein N-terminal" evidence="4">
    <location>
        <begin position="1"/>
        <end position="116"/>
    </location>
</feature>
<evidence type="ECO:0000256" key="3">
    <source>
        <dbReference type="SAM" id="MobiDB-lite"/>
    </source>
</evidence>
<feature type="compositionally biased region" description="Polar residues" evidence="3">
    <location>
        <begin position="861"/>
        <end position="885"/>
    </location>
</feature>
<dbReference type="GO" id="GO:0003682">
    <property type="term" value="F:chromatin binding"/>
    <property type="evidence" value="ECO:0007669"/>
    <property type="project" value="TreeGrafter"/>
</dbReference>
<accession>A0AAE1T4D6</accession>
<dbReference type="GO" id="GO:0005634">
    <property type="term" value="C:nucleus"/>
    <property type="evidence" value="ECO:0007669"/>
    <property type="project" value="UniProtKB-SubCell"/>
</dbReference>
<dbReference type="Pfam" id="PF04825">
    <property type="entry name" value="Rad21_Rec8_N"/>
    <property type="match status" value="1"/>
</dbReference>
<protein>
    <submittedName>
        <fullName evidence="5">Sister chromatid cohesion 1 protein 4</fullName>
    </submittedName>
</protein>
<feature type="region of interest" description="Disordered" evidence="3">
    <location>
        <begin position="859"/>
        <end position="900"/>
    </location>
</feature>
<reference evidence="5" key="1">
    <citation type="submission" date="2020-06" db="EMBL/GenBank/DDBJ databases">
        <authorList>
            <person name="Li T."/>
            <person name="Hu X."/>
            <person name="Zhang T."/>
            <person name="Song X."/>
            <person name="Zhang H."/>
            <person name="Dai N."/>
            <person name="Sheng W."/>
            <person name="Hou X."/>
            <person name="Wei L."/>
        </authorList>
    </citation>
    <scope>NUCLEOTIDE SEQUENCE</scope>
    <source>
        <strain evidence="5">K16</strain>
        <tissue evidence="5">Leaf</tissue>
    </source>
</reference>
<dbReference type="AlphaFoldDB" id="A0AAE1T4D6"/>
<dbReference type="PANTHER" id="PTHR12585">
    <property type="entry name" value="SCC1 / RAD21 FAMILY MEMBER"/>
    <property type="match status" value="1"/>
</dbReference>
<dbReference type="InterPro" id="IPR039781">
    <property type="entry name" value="Rad21/Rec8-like"/>
</dbReference>
<evidence type="ECO:0000256" key="1">
    <source>
        <dbReference type="ARBA" id="ARBA00004123"/>
    </source>
</evidence>
<dbReference type="GO" id="GO:0008278">
    <property type="term" value="C:cohesin complex"/>
    <property type="evidence" value="ECO:0007669"/>
    <property type="project" value="InterPro"/>
</dbReference>
<comment type="caution">
    <text evidence="5">The sequence shown here is derived from an EMBL/GenBank/DDBJ whole genome shotgun (WGS) entry which is preliminary data.</text>
</comment>
<sequence>MFYSQFILAKKGPLGTIWIAAHLERKLRKNQVADTDIGVSVGLLLVSKVMEVIEIVYSILFPDVPIALRLSSHLLLGVVRIYNRKVNYLFDDCSEALLKVKQAFRSTAVDLPPEESKAPYHSITLPETFDLDDFELPDSDIFQGNYVDHHISSREQITLQDTMEGVSYSTSKFGLDERFGDGDASGLDLDELVLIDNSIQELFVDKMGSAGHVVESANPQATFGSMSPLKQDEHPEDRATDPETMVDAVDEHADLMEDAQAPRTPGLVDEPNLSNVQDASACDDHLESDYHLLESTIREKTNNVNSEGKQEVDWCSRDDTSSNAGHHGPLKENGSGGLEMEEEKPQGEPPLKADIEFVLSKESSSISEPSINLAGHVEAMKPASEFTNVSEILSQEHSPTIAVNEDNTYFLAVDETCDNHQGANEISLEKSASETSCLGSTGQQVCGGASAKDLASIGVEVSDTSYQQKSCHDGSEAALENQVGSSLETPETLACQETTDSSVLNLDTHDKEPASDTLVLRPCNSDLEHPDVTKPGFSMPTHADIKSDSAALATNEREETATLGEACCIPVDSEQNLNENQVEEHGAGEDIQVATNEADGQVNNTNSQGTSVGNLKKSAESELPAPEKLLSVPEGHMDLHTDILVEVSPRDFGVLDEGDTGSKTAAGRKRTFTESTLTEQSLNSVESSRQVRVKRTIGSVPDDDDLLSSILVGRKSSLLKVKPTPPLSEVTSTKRIRTAPRSVVPKRKVLMDDTMVLHGDTIRQQLTNTEDIRRVRKKAPCTLPEISMIQKQHMEDNIFLESIFTGMSVELASLHGQVYDLSRIRVCQSAVSVEIVNEPKLHSQNDENGISLENIVEPNLGSVNDKSGASVETQSESHLASSNHGNHYMKDDKGPGKTNITEESQQEVDNEFLMVENNGVADFSKSSLMSENRLEEVDCTSTEVNASTEVNVSQEQIKPTSDFGADDSQQALSVDLDGVGTCLVNAGSDNPAVIAESEPLDSARNSTSGVDNASAGMVQRTSLNESVETKSYVNMDATAVVSDQETALPSVLLEYADMGDGQGIVRNEVTEKYGDANVIGETEVGARDDFLPVVAQDAGVIEQVPTTNHGGLEYNNVQTEIYNATPEEQQEVENMYPATVSMLEDGSTNNGENLEHPEGYQPNMMDAENSGFDMHDQDELNYLAAGNDTEFLNVDDDELTEIADDMADAEETKYTENSGWSSRTRAVSKYLQSAFTKEAECGRKSLSLDNLLTGPENKRLHPCRTAESV</sequence>
<dbReference type="EMBL" id="JACGWL010000830">
    <property type="protein sequence ID" value="KAK4381689.1"/>
    <property type="molecule type" value="Genomic_DNA"/>
</dbReference>
<dbReference type="GO" id="GO:0007062">
    <property type="term" value="P:sister chromatid cohesion"/>
    <property type="evidence" value="ECO:0007669"/>
    <property type="project" value="InterPro"/>
</dbReference>
<feature type="compositionally biased region" description="Basic and acidic residues" evidence="3">
    <location>
        <begin position="230"/>
        <end position="241"/>
    </location>
</feature>
<gene>
    <name evidence="5" type="ORF">Sango_2944200</name>
</gene>
<feature type="region of interest" description="Disordered" evidence="3">
    <location>
        <begin position="301"/>
        <end position="350"/>
    </location>
</feature>
<proteinExistence type="predicted"/>
<dbReference type="GO" id="GO:1990414">
    <property type="term" value="P:replication-born double-strand break repair via sister chromatid exchange"/>
    <property type="evidence" value="ECO:0007669"/>
    <property type="project" value="TreeGrafter"/>
</dbReference>
<keyword evidence="2" id="KW-0539">Nucleus</keyword>
<feature type="region of interest" description="Disordered" evidence="3">
    <location>
        <begin position="221"/>
        <end position="241"/>
    </location>
</feature>
<feature type="compositionally biased region" description="Polar residues" evidence="3">
    <location>
        <begin position="946"/>
        <end position="959"/>
    </location>
</feature>
<evidence type="ECO:0000259" key="4">
    <source>
        <dbReference type="Pfam" id="PF04825"/>
    </source>
</evidence>
<feature type="compositionally biased region" description="Basic and acidic residues" evidence="3">
    <location>
        <begin position="308"/>
        <end position="320"/>
    </location>
</feature>
<dbReference type="InterPro" id="IPR006910">
    <property type="entry name" value="Rad21_Rec8_N"/>
</dbReference>
<reference evidence="5" key="2">
    <citation type="journal article" date="2024" name="Plant">
        <title>Genomic evolution and insights into agronomic trait innovations of Sesamum species.</title>
        <authorList>
            <person name="Miao H."/>
            <person name="Wang L."/>
            <person name="Qu L."/>
            <person name="Liu H."/>
            <person name="Sun Y."/>
            <person name="Le M."/>
            <person name="Wang Q."/>
            <person name="Wei S."/>
            <person name="Zheng Y."/>
            <person name="Lin W."/>
            <person name="Duan Y."/>
            <person name="Cao H."/>
            <person name="Xiong S."/>
            <person name="Wang X."/>
            <person name="Wei L."/>
            <person name="Li C."/>
            <person name="Ma Q."/>
            <person name="Ju M."/>
            <person name="Zhao R."/>
            <person name="Li G."/>
            <person name="Mu C."/>
            <person name="Tian Q."/>
            <person name="Mei H."/>
            <person name="Zhang T."/>
            <person name="Gao T."/>
            <person name="Zhang H."/>
        </authorList>
    </citation>
    <scope>NUCLEOTIDE SEQUENCE</scope>
    <source>
        <strain evidence="5">K16</strain>
    </source>
</reference>
<dbReference type="Proteomes" id="UP001289374">
    <property type="component" value="Unassembled WGS sequence"/>
</dbReference>